<protein>
    <submittedName>
        <fullName evidence="2">VOC family protein</fullName>
    </submittedName>
</protein>
<comment type="caution">
    <text evidence="2">The sequence shown here is derived from an EMBL/GenBank/DDBJ whole genome shotgun (WGS) entry which is preliminary data.</text>
</comment>
<proteinExistence type="predicted"/>
<dbReference type="InterPro" id="IPR004360">
    <property type="entry name" value="Glyas_Fos-R_dOase_dom"/>
</dbReference>
<dbReference type="InterPro" id="IPR029068">
    <property type="entry name" value="Glyas_Bleomycin-R_OHBP_Dase"/>
</dbReference>
<keyword evidence="3" id="KW-1185">Reference proteome</keyword>
<name>A0ABU3P2E3_9FIRM</name>
<feature type="domain" description="VOC" evidence="1">
    <location>
        <begin position="1"/>
        <end position="123"/>
    </location>
</feature>
<dbReference type="EMBL" id="JAUOZS010000001">
    <property type="protein sequence ID" value="MDT8902703.1"/>
    <property type="molecule type" value="Genomic_DNA"/>
</dbReference>
<dbReference type="Proteomes" id="UP001254848">
    <property type="component" value="Unassembled WGS sequence"/>
</dbReference>
<dbReference type="PANTHER" id="PTHR36503:SF3">
    <property type="entry name" value="BLR0126 PROTEIN"/>
    <property type="match status" value="1"/>
</dbReference>
<organism evidence="2 3">
    <name type="scientific">Anaeroselena agilis</name>
    <dbReference type="NCBI Taxonomy" id="3063788"/>
    <lineage>
        <taxon>Bacteria</taxon>
        <taxon>Bacillati</taxon>
        <taxon>Bacillota</taxon>
        <taxon>Negativicutes</taxon>
        <taxon>Acetonemataceae</taxon>
        <taxon>Anaeroselena</taxon>
    </lineage>
</organism>
<dbReference type="Pfam" id="PF00903">
    <property type="entry name" value="Glyoxalase"/>
    <property type="match status" value="1"/>
</dbReference>
<evidence type="ECO:0000313" key="3">
    <source>
        <dbReference type="Proteomes" id="UP001254848"/>
    </source>
</evidence>
<evidence type="ECO:0000313" key="2">
    <source>
        <dbReference type="EMBL" id="MDT8902703.1"/>
    </source>
</evidence>
<accession>A0ABU3P2E3</accession>
<reference evidence="2 3" key="1">
    <citation type="submission" date="2023-07" db="EMBL/GenBank/DDBJ databases">
        <title>The novel representative of Negativicutes class, Anaeroselena agilis gen. nov. sp. nov.</title>
        <authorList>
            <person name="Prokofeva M.I."/>
            <person name="Elcheninov A.G."/>
            <person name="Klyukina A."/>
            <person name="Kublanov I.V."/>
            <person name="Frolov E.N."/>
            <person name="Podosokorskaya O.A."/>
        </authorList>
    </citation>
    <scope>NUCLEOTIDE SEQUENCE [LARGE SCALE GENOMIC DNA]</scope>
    <source>
        <strain evidence="2 3">4137-cl</strain>
    </source>
</reference>
<dbReference type="PANTHER" id="PTHR36503">
    <property type="entry name" value="BLR2520 PROTEIN"/>
    <property type="match status" value="1"/>
</dbReference>
<gene>
    <name evidence="2" type="ORF">Q4T40_15750</name>
</gene>
<dbReference type="Gene3D" id="3.10.180.10">
    <property type="entry name" value="2,3-Dihydroxybiphenyl 1,2-Dioxygenase, domain 1"/>
    <property type="match status" value="1"/>
</dbReference>
<dbReference type="SUPFAM" id="SSF54593">
    <property type="entry name" value="Glyoxalase/Bleomycin resistance protein/Dihydroxybiphenyl dioxygenase"/>
    <property type="match status" value="1"/>
</dbReference>
<evidence type="ECO:0000259" key="1">
    <source>
        <dbReference type="PROSITE" id="PS51819"/>
    </source>
</evidence>
<sequence length="124" mass="13946">MPLLAVDDVRAAVEYYEQRLLFAREFVYPSTEPVFATIGYEGARLMLEAATGFAAKYGMEAAVWPRGRGVDLNVRLDGDIDAYYERVTAAGAAVARPVFTTEYGMRQFTVRDLDGYLLTFIRQE</sequence>
<dbReference type="PROSITE" id="PS51819">
    <property type="entry name" value="VOC"/>
    <property type="match status" value="1"/>
</dbReference>
<dbReference type="RefSeq" id="WP_413781179.1">
    <property type="nucleotide sequence ID" value="NZ_JAUOZS010000001.1"/>
</dbReference>
<dbReference type="InterPro" id="IPR037523">
    <property type="entry name" value="VOC_core"/>
</dbReference>